<dbReference type="Proteomes" id="UP000008827">
    <property type="component" value="Chromosome 9"/>
</dbReference>
<sequence>MGHLWLMCIREERKKRMERIGKGPNSIQEEKDLVGGVRNIIGQVAQRVGAMGFWNHEENDKGEGLESVRGI</sequence>
<protein>
    <submittedName>
        <fullName evidence="1 2">Uncharacterized protein</fullName>
    </submittedName>
</protein>
<organism evidence="2">
    <name type="scientific">Glycine max</name>
    <name type="common">Soybean</name>
    <name type="synonym">Glycine hispida</name>
    <dbReference type="NCBI Taxonomy" id="3847"/>
    <lineage>
        <taxon>Eukaryota</taxon>
        <taxon>Viridiplantae</taxon>
        <taxon>Streptophyta</taxon>
        <taxon>Embryophyta</taxon>
        <taxon>Tracheophyta</taxon>
        <taxon>Spermatophyta</taxon>
        <taxon>Magnoliopsida</taxon>
        <taxon>eudicotyledons</taxon>
        <taxon>Gunneridae</taxon>
        <taxon>Pentapetalae</taxon>
        <taxon>rosids</taxon>
        <taxon>fabids</taxon>
        <taxon>Fabales</taxon>
        <taxon>Fabaceae</taxon>
        <taxon>Papilionoideae</taxon>
        <taxon>50 kb inversion clade</taxon>
        <taxon>NPAAA clade</taxon>
        <taxon>indigoferoid/millettioid clade</taxon>
        <taxon>Phaseoleae</taxon>
        <taxon>Glycine</taxon>
        <taxon>Glycine subgen. Soja</taxon>
    </lineage>
</organism>
<evidence type="ECO:0000313" key="3">
    <source>
        <dbReference type="Proteomes" id="UP000008827"/>
    </source>
</evidence>
<dbReference type="HOGENOM" id="CLU_2745110_0_0_1"/>
<dbReference type="InParanoid" id="K7LC08"/>
<reference evidence="2" key="2">
    <citation type="submission" date="2018-02" db="UniProtKB">
        <authorList>
            <consortium name="EnsemblPlants"/>
        </authorList>
    </citation>
    <scope>IDENTIFICATION</scope>
    <source>
        <strain evidence="2">Williams 82</strain>
    </source>
</reference>
<dbReference type="AlphaFoldDB" id="K7LC08"/>
<accession>K7LC08</accession>
<dbReference type="EMBL" id="CM000842">
    <property type="protein sequence ID" value="KRH37299.1"/>
    <property type="molecule type" value="Genomic_DNA"/>
</dbReference>
<name>K7LC08_SOYBN</name>
<dbReference type="SMR" id="K7LC08"/>
<reference evidence="1 2" key="1">
    <citation type="journal article" date="2010" name="Nature">
        <title>Genome sequence of the palaeopolyploid soybean.</title>
        <authorList>
            <person name="Schmutz J."/>
            <person name="Cannon S.B."/>
            <person name="Schlueter J."/>
            <person name="Ma J."/>
            <person name="Mitros T."/>
            <person name="Nelson W."/>
            <person name="Hyten D.L."/>
            <person name="Song Q."/>
            <person name="Thelen J.J."/>
            <person name="Cheng J."/>
            <person name="Xu D."/>
            <person name="Hellsten U."/>
            <person name="May G.D."/>
            <person name="Yu Y."/>
            <person name="Sakurai T."/>
            <person name="Umezawa T."/>
            <person name="Bhattacharyya M.K."/>
            <person name="Sandhu D."/>
            <person name="Valliyodan B."/>
            <person name="Lindquist E."/>
            <person name="Peto M."/>
            <person name="Grant D."/>
            <person name="Shu S."/>
            <person name="Goodstein D."/>
            <person name="Barry K."/>
            <person name="Futrell-Griggs M."/>
            <person name="Abernathy B."/>
            <person name="Du J."/>
            <person name="Tian Z."/>
            <person name="Zhu L."/>
            <person name="Gill N."/>
            <person name="Joshi T."/>
            <person name="Libault M."/>
            <person name="Sethuraman A."/>
            <person name="Zhang X.-C."/>
            <person name="Shinozaki K."/>
            <person name="Nguyen H.T."/>
            <person name="Wing R.A."/>
            <person name="Cregan P."/>
            <person name="Specht J."/>
            <person name="Grimwood J."/>
            <person name="Rokhsar D."/>
            <person name="Stacey G."/>
            <person name="Shoemaker R.C."/>
            <person name="Jackson S.A."/>
        </authorList>
    </citation>
    <scope>NUCLEOTIDE SEQUENCE [LARGE SCALE GENOMIC DNA]</scope>
    <source>
        <strain evidence="2">cv. Williams 82</strain>
        <tissue evidence="1">Callus</tissue>
    </source>
</reference>
<keyword evidence="3" id="KW-1185">Reference proteome</keyword>
<dbReference type="Gramene" id="KRH37299">
    <property type="protein sequence ID" value="KRH37299"/>
    <property type="gene ID" value="GLYMA_09G057600"/>
</dbReference>
<dbReference type="PaxDb" id="3847-GLYMA09G06431.1"/>
<evidence type="ECO:0000313" key="2">
    <source>
        <dbReference type="EnsemblPlants" id="KRH37299"/>
    </source>
</evidence>
<reference evidence="1" key="3">
    <citation type="submission" date="2018-07" db="EMBL/GenBank/DDBJ databases">
        <title>WGS assembly of Glycine max.</title>
        <authorList>
            <person name="Schmutz J."/>
            <person name="Cannon S."/>
            <person name="Schlueter J."/>
            <person name="Ma J."/>
            <person name="Mitros T."/>
            <person name="Nelson W."/>
            <person name="Hyten D."/>
            <person name="Song Q."/>
            <person name="Thelen J."/>
            <person name="Cheng J."/>
            <person name="Xu D."/>
            <person name="Hellsten U."/>
            <person name="May G."/>
            <person name="Yu Y."/>
            <person name="Sakurai T."/>
            <person name="Umezawa T."/>
            <person name="Bhattacharyya M."/>
            <person name="Sandhu D."/>
            <person name="Valliyodan B."/>
            <person name="Lindquist E."/>
            <person name="Peto M."/>
            <person name="Grant D."/>
            <person name="Shu S."/>
            <person name="Goodstein D."/>
            <person name="Barry K."/>
            <person name="Futrell-Griggs M."/>
            <person name="Abernathy B."/>
            <person name="Du J."/>
            <person name="Tian Z."/>
            <person name="Zhu L."/>
            <person name="Gill N."/>
            <person name="Joshi T."/>
            <person name="Libault M."/>
            <person name="Sethuraman A."/>
            <person name="Zhang X."/>
            <person name="Shinozaki K."/>
            <person name="Nguyen H."/>
            <person name="Wing R."/>
            <person name="Cregan P."/>
            <person name="Specht J."/>
            <person name="Grimwood J."/>
            <person name="Rokhsar D."/>
            <person name="Stacey G."/>
            <person name="Shoemaker R."/>
            <person name="Jackson S."/>
        </authorList>
    </citation>
    <scope>NUCLEOTIDE SEQUENCE</scope>
    <source>
        <tissue evidence="1">Callus</tissue>
    </source>
</reference>
<dbReference type="EnsemblPlants" id="KRH37299">
    <property type="protein sequence ID" value="KRH37299"/>
    <property type="gene ID" value="GLYMA_09G057600"/>
</dbReference>
<evidence type="ECO:0000313" key="1">
    <source>
        <dbReference type="EMBL" id="KRH37299.1"/>
    </source>
</evidence>
<gene>
    <name evidence="1" type="ORF">GLYMA_09G057600</name>
</gene>
<proteinExistence type="predicted"/>